<name>A0A1F6NEW7_9BACT</name>
<sequence length="838" mass="94747">MPEQKSRKCSLCKEPGHTKKTCAKYGDFLVSGEEFSTKKNKKAPVYINVMNRKASSPYVIELEKKQEKKEKDIWSDVPVYNEKNIVKKVKTQTMDWAEMVKMANRDMMIKTGVASVNKKIKEEQKLAKIKSEKEEIKPAPVKESLIKKEEVRKEKKMALSFDFEKIKGLFRFKKFAYVSALVLLAVVSFFPASGYIQKLKAAEEQAVEQGTIAFLSLQASTVAVFESDLEGAEAELFSALQAFSQANSIVEDDYKILLSVAKMLPVIGTKVSSRQNLLLAGNHLALGNTYLIKGVEEAQENLEMDLTDRFFILQNHLKSASVQYKEALDYLNKVDLDSIPLDYQKTFSEFKVLFAMFINDMDDLVDLSRTFNTIFGGDSFRRYLLVFQNEHELRPTGGFMGSFAVLDVQKGKILKIDLPGGGTYDLRGQFTEFVKPPLPLQLLNKRWEFQDANWFPDFAVSAKKMGWFYENGRGTTVDGVIAINSSVLERVLKVLGPLEADEVVFEEDSAIETLQYEVEEGYDEETEQPKEILAVMLNSLLENLSSVEPKSIMKLLVEAHDALVEKEIQIYIDDERTQDSLRKFGWTGEISPIGPAQDYLNIINTNIQGQKSDAKIEQKITHEVVIDEFENIVDTVIVERKHGGEPGEMFYGSANVDYVRVYVPEGSELIEADGFTFPPEDAFRVPESWYGDDADLAEYEKEAGIHLTSGTRITNEFGKTVFGNWVITPPGQTSVFYFKYKLPFKAPVNESPESNMEKWQSVFVPSINKKTSRYSLLVQKQSGSDSEFQTTIIYPTEWVPAWKSNEDIDLASNGAMYSAVLDTDKVIGIAVESEIDNE</sequence>
<dbReference type="STRING" id="1798697.A2373_03130"/>
<organism evidence="2 3">
    <name type="scientific">Candidatus Magasanikbacteria bacterium RIFOXYB1_FULL_40_15</name>
    <dbReference type="NCBI Taxonomy" id="1798697"/>
    <lineage>
        <taxon>Bacteria</taxon>
        <taxon>Candidatus Magasanikiibacteriota</taxon>
    </lineage>
</organism>
<protein>
    <recommendedName>
        <fullName evidence="4">DUF4012 domain-containing protein</fullName>
    </recommendedName>
</protein>
<keyword evidence="1" id="KW-1133">Transmembrane helix</keyword>
<evidence type="ECO:0000256" key="1">
    <source>
        <dbReference type="SAM" id="Phobius"/>
    </source>
</evidence>
<accession>A0A1F6NEW7</accession>
<dbReference type="EMBL" id="MFQS01000042">
    <property type="protein sequence ID" value="OGH82395.1"/>
    <property type="molecule type" value="Genomic_DNA"/>
</dbReference>
<dbReference type="InterPro" id="IPR025101">
    <property type="entry name" value="DUF4012"/>
</dbReference>
<feature type="transmembrane region" description="Helical" evidence="1">
    <location>
        <begin position="175"/>
        <end position="196"/>
    </location>
</feature>
<keyword evidence="1" id="KW-0812">Transmembrane</keyword>
<evidence type="ECO:0000313" key="2">
    <source>
        <dbReference type="EMBL" id="OGH82395.1"/>
    </source>
</evidence>
<evidence type="ECO:0000313" key="3">
    <source>
        <dbReference type="Proteomes" id="UP000176300"/>
    </source>
</evidence>
<dbReference type="AlphaFoldDB" id="A0A1F6NEW7"/>
<proteinExistence type="predicted"/>
<reference evidence="2 3" key="1">
    <citation type="journal article" date="2016" name="Nat. Commun.">
        <title>Thousands of microbial genomes shed light on interconnected biogeochemical processes in an aquifer system.</title>
        <authorList>
            <person name="Anantharaman K."/>
            <person name="Brown C.T."/>
            <person name="Hug L.A."/>
            <person name="Sharon I."/>
            <person name="Castelle C.J."/>
            <person name="Probst A.J."/>
            <person name="Thomas B.C."/>
            <person name="Singh A."/>
            <person name="Wilkins M.J."/>
            <person name="Karaoz U."/>
            <person name="Brodie E.L."/>
            <person name="Williams K.H."/>
            <person name="Hubbard S.S."/>
            <person name="Banfield J.F."/>
        </authorList>
    </citation>
    <scope>NUCLEOTIDE SEQUENCE [LARGE SCALE GENOMIC DNA]</scope>
</reference>
<evidence type="ECO:0008006" key="4">
    <source>
        <dbReference type="Google" id="ProtNLM"/>
    </source>
</evidence>
<keyword evidence="1" id="KW-0472">Membrane</keyword>
<gene>
    <name evidence="2" type="ORF">A2373_03130</name>
</gene>
<comment type="caution">
    <text evidence="2">The sequence shown here is derived from an EMBL/GenBank/DDBJ whole genome shotgun (WGS) entry which is preliminary data.</text>
</comment>
<dbReference type="Pfam" id="PF13196">
    <property type="entry name" value="DUF4012"/>
    <property type="match status" value="1"/>
</dbReference>
<dbReference type="Proteomes" id="UP000176300">
    <property type="component" value="Unassembled WGS sequence"/>
</dbReference>